<organism evidence="1 2">
    <name type="scientific">Mytilus coruscus</name>
    <name type="common">Sea mussel</name>
    <dbReference type="NCBI Taxonomy" id="42192"/>
    <lineage>
        <taxon>Eukaryota</taxon>
        <taxon>Metazoa</taxon>
        <taxon>Spiralia</taxon>
        <taxon>Lophotrochozoa</taxon>
        <taxon>Mollusca</taxon>
        <taxon>Bivalvia</taxon>
        <taxon>Autobranchia</taxon>
        <taxon>Pteriomorphia</taxon>
        <taxon>Mytilida</taxon>
        <taxon>Mytiloidea</taxon>
        <taxon>Mytilidae</taxon>
        <taxon>Mytilinae</taxon>
        <taxon>Mytilus</taxon>
    </lineage>
</organism>
<proteinExistence type="predicted"/>
<dbReference type="EMBL" id="CACVKT020009053">
    <property type="protein sequence ID" value="CAC5419882.1"/>
    <property type="molecule type" value="Genomic_DNA"/>
</dbReference>
<keyword evidence="2" id="KW-1185">Reference proteome</keyword>
<gene>
    <name evidence="1" type="ORF">MCOR_52163</name>
</gene>
<protein>
    <submittedName>
        <fullName evidence="1">Uncharacterized protein</fullName>
    </submittedName>
</protein>
<evidence type="ECO:0000313" key="2">
    <source>
        <dbReference type="Proteomes" id="UP000507470"/>
    </source>
</evidence>
<name>A0A6J8EJG0_MYTCO</name>
<reference evidence="1 2" key="1">
    <citation type="submission" date="2020-06" db="EMBL/GenBank/DDBJ databases">
        <authorList>
            <person name="Li R."/>
            <person name="Bekaert M."/>
        </authorList>
    </citation>
    <scope>NUCLEOTIDE SEQUENCE [LARGE SCALE GENOMIC DNA]</scope>
    <source>
        <strain evidence="2">wild</strain>
    </source>
</reference>
<dbReference type="Proteomes" id="UP000507470">
    <property type="component" value="Unassembled WGS sequence"/>
</dbReference>
<evidence type="ECO:0000313" key="1">
    <source>
        <dbReference type="EMBL" id="CAC5419882.1"/>
    </source>
</evidence>
<accession>A0A6J8EJG0</accession>
<dbReference type="AlphaFoldDB" id="A0A6J8EJG0"/>
<sequence length="265" mass="29898">MSTATTKMKTRRAGHRGVLAKLLKKVEPSSEELLQEYDVSELSTIRGLIVKKQETIDQLNEKIVEELSEDEVSEEIEEADRHTYDIEMAVTKLSKIIKESEITAKQSTWRTTSVAFKSIGESHESFGSLLVPIILNKLPGNIRENMVRAHRGDHWNLPSLRQAIQHEITIKEAGQSVNGDDIEPNFTPTSALFTGTNRNYANQIGKRDITKKPCIFCQGVHAPLACKNVMEIEDRKRIVKEKQACFNCLGNHRVADCKSDKTIKL</sequence>
<dbReference type="OrthoDB" id="416987at2759"/>